<dbReference type="OrthoDB" id="9807580at2"/>
<dbReference type="Pfam" id="PF00494">
    <property type="entry name" value="SQS_PSY"/>
    <property type="match status" value="1"/>
</dbReference>
<dbReference type="GO" id="GO:0045338">
    <property type="term" value="P:farnesyl diphosphate metabolic process"/>
    <property type="evidence" value="ECO:0007669"/>
    <property type="project" value="InterPro"/>
</dbReference>
<comment type="caution">
    <text evidence="1">The sequence shown here is derived from an EMBL/GenBank/DDBJ whole genome shotgun (WGS) entry which is preliminary data.</text>
</comment>
<dbReference type="RefSeq" id="WP_108311256.1">
    <property type="nucleotide sequence ID" value="NZ_NESN01000001.1"/>
</dbReference>
<dbReference type="Proteomes" id="UP000250790">
    <property type="component" value="Unassembled WGS sequence"/>
</dbReference>
<name>A0A315EBZ4_9BURK</name>
<sequence>MFKQALFKRHKHARLSPEHRQLLRHVSRSFDLSIRLLPGPLQAPVAIGYLLARATDTVADTTALPLDERQHLLNRMNQVITSPGTGARQTHDLSPLTQAFAAQQTDPHERALMQSLPQCLPLLQTLGKDDQASVRQVLGHITQGQQLDMARFGPGLHALNTEAELDEYTWLVAGCVGEFWTELCARHLPGYARLEQQEMMRIGRQYGMGLQRLNILRDAGADLAAGRCYWPAETLATVGLSPDLLAQAAHTGHADTLNTLTPLYNQWLDRTQAQLADGMRYAMALKPLRLRLASALPALIGIRTVTLLRQTGPLALTQRVKMPRHEMRQLMWQIAMGLGSPSTLGRLFQKLSGTDTP</sequence>
<dbReference type="SFLD" id="SFLDG01018">
    <property type="entry name" value="Squalene/Phytoene_Synthase_Lik"/>
    <property type="match status" value="1"/>
</dbReference>
<keyword evidence="2" id="KW-1185">Reference proteome</keyword>
<organism evidence="1 2">
    <name type="scientific">Limnohabitans parvus II-B4</name>
    <dbReference type="NCBI Taxonomy" id="1293052"/>
    <lineage>
        <taxon>Bacteria</taxon>
        <taxon>Pseudomonadati</taxon>
        <taxon>Pseudomonadota</taxon>
        <taxon>Betaproteobacteria</taxon>
        <taxon>Burkholderiales</taxon>
        <taxon>Comamonadaceae</taxon>
        <taxon>Limnohabitans</taxon>
    </lineage>
</organism>
<dbReference type="InterPro" id="IPR002060">
    <property type="entry name" value="Squ/phyt_synthse"/>
</dbReference>
<dbReference type="EMBL" id="NESN01000001">
    <property type="protein sequence ID" value="PUE55253.1"/>
    <property type="molecule type" value="Genomic_DNA"/>
</dbReference>
<accession>A0A315EBZ4</accession>
<dbReference type="PANTHER" id="PTHR11626:SF2">
    <property type="entry name" value="SQUALENE SYNTHASE"/>
    <property type="match status" value="1"/>
</dbReference>
<dbReference type="GO" id="GO:0051996">
    <property type="term" value="F:squalene synthase [NAD(P)H] activity"/>
    <property type="evidence" value="ECO:0007669"/>
    <property type="project" value="InterPro"/>
</dbReference>
<proteinExistence type="predicted"/>
<evidence type="ECO:0000313" key="2">
    <source>
        <dbReference type="Proteomes" id="UP000250790"/>
    </source>
</evidence>
<dbReference type="InterPro" id="IPR044844">
    <property type="entry name" value="Trans_IPPS_euk-type"/>
</dbReference>
<gene>
    <name evidence="1" type="ORF">B9Z37_01360</name>
</gene>
<dbReference type="SUPFAM" id="SSF48576">
    <property type="entry name" value="Terpenoid synthases"/>
    <property type="match status" value="1"/>
</dbReference>
<dbReference type="AlphaFoldDB" id="A0A315EBZ4"/>
<dbReference type="SFLD" id="SFLDS00005">
    <property type="entry name" value="Isoprenoid_Synthase_Type_I"/>
    <property type="match status" value="1"/>
</dbReference>
<dbReference type="Gene3D" id="1.10.600.10">
    <property type="entry name" value="Farnesyl Diphosphate Synthase"/>
    <property type="match status" value="1"/>
</dbReference>
<protein>
    <submittedName>
        <fullName evidence="1">Uncharacterized protein</fullName>
    </submittedName>
</protein>
<dbReference type="InterPro" id="IPR008949">
    <property type="entry name" value="Isoprenoid_synthase_dom_sf"/>
</dbReference>
<dbReference type="PANTHER" id="PTHR11626">
    <property type="entry name" value="FARNESYL-DIPHOSPHATE FARNESYLTRANSFERASE"/>
    <property type="match status" value="1"/>
</dbReference>
<evidence type="ECO:0000313" key="1">
    <source>
        <dbReference type="EMBL" id="PUE55253.1"/>
    </source>
</evidence>
<reference evidence="1 2" key="1">
    <citation type="submission" date="2017-04" db="EMBL/GenBank/DDBJ databases">
        <title>Unexpected and diverse lifestyles within the genus Limnohabitans.</title>
        <authorList>
            <person name="Kasalicky V."/>
            <person name="Mehrshad M."/>
            <person name="Andrei S.-A."/>
            <person name="Salcher M."/>
            <person name="Kratochvilova H."/>
            <person name="Simek K."/>
            <person name="Ghai R."/>
        </authorList>
    </citation>
    <scope>NUCLEOTIDE SEQUENCE [LARGE SCALE GENOMIC DNA]</scope>
    <source>
        <strain evidence="1 2">II-B4</strain>
    </source>
</reference>